<evidence type="ECO:0000256" key="8">
    <source>
        <dbReference type="ARBA" id="ARBA00035655"/>
    </source>
</evidence>
<evidence type="ECO:0000256" key="7">
    <source>
        <dbReference type="ARBA" id="ARBA00023136"/>
    </source>
</evidence>
<reference evidence="10" key="1">
    <citation type="submission" date="2022-06" db="EMBL/GenBank/DDBJ databases">
        <title>New Polynucleobacter species.</title>
        <authorList>
            <person name="Hahn M.W."/>
        </authorList>
    </citation>
    <scope>NUCLEOTIDE SEQUENCE</scope>
    <source>
        <strain evidence="10">UK-FUSCHL-C3</strain>
    </source>
</reference>
<dbReference type="RefSeq" id="WP_353439758.1">
    <property type="nucleotide sequence ID" value="NZ_CP099959.1"/>
</dbReference>
<proteinExistence type="inferred from homology"/>
<dbReference type="PANTHER" id="PTHR30574">
    <property type="entry name" value="INNER MEMBRANE PROTEIN YEDE"/>
    <property type="match status" value="1"/>
</dbReference>
<accession>A0AAU8A5M4</accession>
<protein>
    <submittedName>
        <fullName evidence="10">YeeE/YedE family protein</fullName>
    </submittedName>
</protein>
<evidence type="ECO:0000256" key="2">
    <source>
        <dbReference type="ARBA" id="ARBA00022448"/>
    </source>
</evidence>
<feature type="transmembrane region" description="Helical" evidence="9">
    <location>
        <begin position="180"/>
        <end position="199"/>
    </location>
</feature>
<sequence length="375" mass="39968">MNDLTPEQISSLGSQALLITLFITTILGIIMQKTSFCTLGAVSDGILMEDWSRMRQWCLAIGIAILGVALMSHLGWIDVSKSFYTGNRVLYLSTVIGSTLFGIGMVLASGCGSKTLIRIGGGNLKSIVVFIVLGLVAYMTMRGFLGIMKANTIDKVSLSLNTNQDLPSILSASFGIAKESLRSILALIIGGAFIGFAVLKKSFWNTENLLAGIGVGVGITAIWWVSGHYAHLTEDPNTLQEAFLVTNSGRMESLSFVAPYAFALDWMMFTSDKSKVLTIGIVAVIGMILGSAISSILSKNFRWESFRGVEDTANHLVGAALMGFGGVTAVGCTVGQGLSGLSTLALNSFIAFPGFILGAYIGLQYLQWRLSPKPC</sequence>
<comment type="subcellular location">
    <subcellularLocation>
        <location evidence="1">Cell inner membrane</location>
        <topology evidence="1">Multi-pass membrane protein</topology>
    </subcellularLocation>
</comment>
<keyword evidence="3" id="KW-1003">Cell membrane</keyword>
<feature type="transmembrane region" description="Helical" evidence="9">
    <location>
        <begin position="317"/>
        <end position="338"/>
    </location>
</feature>
<keyword evidence="7 9" id="KW-0472">Membrane</keyword>
<dbReference type="Pfam" id="PF04143">
    <property type="entry name" value="Sulf_transp"/>
    <property type="match status" value="1"/>
</dbReference>
<evidence type="ECO:0000256" key="1">
    <source>
        <dbReference type="ARBA" id="ARBA00004429"/>
    </source>
</evidence>
<feature type="transmembrane region" description="Helical" evidence="9">
    <location>
        <begin position="208"/>
        <end position="226"/>
    </location>
</feature>
<evidence type="ECO:0000313" key="10">
    <source>
        <dbReference type="EMBL" id="XCC58507.1"/>
    </source>
</evidence>
<organism evidence="10">
    <name type="scientific">Polynucleobacter sp. UK-FUSCHL-C3</name>
    <dbReference type="NCBI Taxonomy" id="2955208"/>
    <lineage>
        <taxon>Bacteria</taxon>
        <taxon>Pseudomonadati</taxon>
        <taxon>Pseudomonadota</taxon>
        <taxon>Betaproteobacteria</taxon>
        <taxon>Burkholderiales</taxon>
        <taxon>Burkholderiaceae</taxon>
        <taxon>Polynucleobacter</taxon>
    </lineage>
</organism>
<feature type="transmembrane region" description="Helical" evidence="9">
    <location>
        <begin position="57"/>
        <end position="77"/>
    </location>
</feature>
<feature type="transmembrane region" description="Helical" evidence="9">
    <location>
        <begin position="12"/>
        <end position="30"/>
    </location>
</feature>
<keyword evidence="4" id="KW-0997">Cell inner membrane</keyword>
<keyword evidence="2" id="KW-0813">Transport</keyword>
<feature type="transmembrane region" description="Helical" evidence="9">
    <location>
        <begin position="89"/>
        <end position="110"/>
    </location>
</feature>
<dbReference type="GO" id="GO:0005886">
    <property type="term" value="C:plasma membrane"/>
    <property type="evidence" value="ECO:0007669"/>
    <property type="project" value="UniProtKB-SubCell"/>
</dbReference>
<dbReference type="InterPro" id="IPR007272">
    <property type="entry name" value="Sulf_transp_TsuA/YedE"/>
</dbReference>
<keyword evidence="5 9" id="KW-0812">Transmembrane</keyword>
<feature type="transmembrane region" description="Helical" evidence="9">
    <location>
        <begin position="122"/>
        <end position="141"/>
    </location>
</feature>
<feature type="transmembrane region" description="Helical" evidence="9">
    <location>
        <begin position="344"/>
        <end position="363"/>
    </location>
</feature>
<dbReference type="EMBL" id="CP099959">
    <property type="protein sequence ID" value="XCC58507.1"/>
    <property type="molecule type" value="Genomic_DNA"/>
</dbReference>
<name>A0AAU8A5M4_9BURK</name>
<dbReference type="AlphaFoldDB" id="A0AAU8A5M4"/>
<keyword evidence="6 9" id="KW-1133">Transmembrane helix</keyword>
<evidence type="ECO:0000256" key="6">
    <source>
        <dbReference type="ARBA" id="ARBA00022989"/>
    </source>
</evidence>
<evidence type="ECO:0000256" key="5">
    <source>
        <dbReference type="ARBA" id="ARBA00022692"/>
    </source>
</evidence>
<dbReference type="PANTHER" id="PTHR30574:SF1">
    <property type="entry name" value="SULPHUR TRANSPORT DOMAIN-CONTAINING PROTEIN"/>
    <property type="match status" value="1"/>
</dbReference>
<gene>
    <name evidence="10" type="ORF">NKE59_04275</name>
</gene>
<evidence type="ECO:0000256" key="3">
    <source>
        <dbReference type="ARBA" id="ARBA00022475"/>
    </source>
</evidence>
<evidence type="ECO:0000256" key="4">
    <source>
        <dbReference type="ARBA" id="ARBA00022519"/>
    </source>
</evidence>
<feature type="transmembrane region" description="Helical" evidence="9">
    <location>
        <begin position="276"/>
        <end position="297"/>
    </location>
</feature>
<comment type="similarity">
    <text evidence="8">Belongs to the TsuA/YedE (TC 9.B.102) family.</text>
</comment>
<evidence type="ECO:0000256" key="9">
    <source>
        <dbReference type="SAM" id="Phobius"/>
    </source>
</evidence>